<evidence type="ECO:0000256" key="1">
    <source>
        <dbReference type="SAM" id="MobiDB-lite"/>
    </source>
</evidence>
<name>A0AAV4FJT6_9GAST</name>
<accession>A0AAV4FJT6</accession>
<evidence type="ECO:0000313" key="2">
    <source>
        <dbReference type="EMBL" id="GFR73226.1"/>
    </source>
</evidence>
<feature type="compositionally biased region" description="Polar residues" evidence="1">
    <location>
        <begin position="46"/>
        <end position="71"/>
    </location>
</feature>
<gene>
    <name evidence="2" type="ORF">ElyMa_005724000</name>
</gene>
<dbReference type="Pfam" id="PF15261">
    <property type="entry name" value="JHY"/>
    <property type="match status" value="1"/>
</dbReference>
<dbReference type="Proteomes" id="UP000762676">
    <property type="component" value="Unassembled WGS sequence"/>
</dbReference>
<keyword evidence="3" id="KW-1185">Reference proteome</keyword>
<dbReference type="AlphaFoldDB" id="A0AAV4FJT6"/>
<dbReference type="InterPro" id="IPR027968">
    <property type="entry name" value="JHY"/>
</dbReference>
<reference evidence="2 3" key="1">
    <citation type="journal article" date="2021" name="Elife">
        <title>Chloroplast acquisition without the gene transfer in kleptoplastic sea slugs, Plakobranchus ocellatus.</title>
        <authorList>
            <person name="Maeda T."/>
            <person name="Takahashi S."/>
            <person name="Yoshida T."/>
            <person name="Shimamura S."/>
            <person name="Takaki Y."/>
            <person name="Nagai Y."/>
            <person name="Toyoda A."/>
            <person name="Suzuki Y."/>
            <person name="Arimoto A."/>
            <person name="Ishii H."/>
            <person name="Satoh N."/>
            <person name="Nishiyama T."/>
            <person name="Hasebe M."/>
            <person name="Maruyama T."/>
            <person name="Minagawa J."/>
            <person name="Obokata J."/>
            <person name="Shigenobu S."/>
        </authorList>
    </citation>
    <scope>NUCLEOTIDE SEQUENCE [LARGE SCALE GENOMIC DNA]</scope>
</reference>
<organism evidence="2 3">
    <name type="scientific">Elysia marginata</name>
    <dbReference type="NCBI Taxonomy" id="1093978"/>
    <lineage>
        <taxon>Eukaryota</taxon>
        <taxon>Metazoa</taxon>
        <taxon>Spiralia</taxon>
        <taxon>Lophotrochozoa</taxon>
        <taxon>Mollusca</taxon>
        <taxon>Gastropoda</taxon>
        <taxon>Heterobranchia</taxon>
        <taxon>Euthyneura</taxon>
        <taxon>Panpulmonata</taxon>
        <taxon>Sacoglossa</taxon>
        <taxon>Placobranchoidea</taxon>
        <taxon>Plakobranchidae</taxon>
        <taxon>Elysia</taxon>
    </lineage>
</organism>
<sequence length="112" mass="12716">MNRRRVAQEYAKSVPKPTVRVRPNEYNNYEIASEKSPIAKHHRKVTSTIPSPSLGASATPSGSKLSPTPQHVSKPGGREKEMEVLDLERLRQRYEQDKQNEAAIRQTSGRMY</sequence>
<feature type="region of interest" description="Disordered" evidence="1">
    <location>
        <begin position="93"/>
        <end position="112"/>
    </location>
</feature>
<dbReference type="EMBL" id="BMAT01011468">
    <property type="protein sequence ID" value="GFR73226.1"/>
    <property type="molecule type" value="Genomic_DNA"/>
</dbReference>
<proteinExistence type="predicted"/>
<comment type="caution">
    <text evidence="2">The sequence shown here is derived from an EMBL/GenBank/DDBJ whole genome shotgun (WGS) entry which is preliminary data.</text>
</comment>
<feature type="region of interest" description="Disordered" evidence="1">
    <location>
        <begin position="32"/>
        <end position="83"/>
    </location>
</feature>
<evidence type="ECO:0000313" key="3">
    <source>
        <dbReference type="Proteomes" id="UP000762676"/>
    </source>
</evidence>
<protein>
    <submittedName>
        <fullName evidence="2">Uncharacterized protein</fullName>
    </submittedName>
</protein>